<comment type="caution">
    <text evidence="1">The sequence shown here is derived from an EMBL/GenBank/DDBJ whole genome shotgun (WGS) entry which is preliminary data.</text>
</comment>
<sequence>MSAVTLTTSSPLHSQTRRFILCRAVLTLFCLREVSDQYLPVCVPEFPTSLSPSSDVLSAIFRLAKHLKTWYLIASQSSPGWVFQWTEDRWFNVQRTATVAGGIQMVRVFITVEKLFKHFVK</sequence>
<dbReference type="EMBL" id="JBJUIK010000006">
    <property type="protein sequence ID" value="KAL3524822.1"/>
    <property type="molecule type" value="Genomic_DNA"/>
</dbReference>
<organism evidence="1 2">
    <name type="scientific">Cinchona calisaya</name>
    <dbReference type="NCBI Taxonomy" id="153742"/>
    <lineage>
        <taxon>Eukaryota</taxon>
        <taxon>Viridiplantae</taxon>
        <taxon>Streptophyta</taxon>
        <taxon>Embryophyta</taxon>
        <taxon>Tracheophyta</taxon>
        <taxon>Spermatophyta</taxon>
        <taxon>Magnoliopsida</taxon>
        <taxon>eudicotyledons</taxon>
        <taxon>Gunneridae</taxon>
        <taxon>Pentapetalae</taxon>
        <taxon>asterids</taxon>
        <taxon>lamiids</taxon>
        <taxon>Gentianales</taxon>
        <taxon>Rubiaceae</taxon>
        <taxon>Cinchonoideae</taxon>
        <taxon>Cinchoneae</taxon>
        <taxon>Cinchona</taxon>
    </lineage>
</organism>
<gene>
    <name evidence="1" type="ORF">ACH5RR_013194</name>
</gene>
<accession>A0ABD3A2Z1</accession>
<dbReference type="Proteomes" id="UP001630127">
    <property type="component" value="Unassembled WGS sequence"/>
</dbReference>
<evidence type="ECO:0000313" key="1">
    <source>
        <dbReference type="EMBL" id="KAL3524822.1"/>
    </source>
</evidence>
<protein>
    <submittedName>
        <fullName evidence="1">Uncharacterized protein</fullName>
    </submittedName>
</protein>
<evidence type="ECO:0000313" key="2">
    <source>
        <dbReference type="Proteomes" id="UP001630127"/>
    </source>
</evidence>
<proteinExistence type="predicted"/>
<dbReference type="AlphaFoldDB" id="A0ABD3A2Z1"/>
<keyword evidence="2" id="KW-1185">Reference proteome</keyword>
<name>A0ABD3A2Z1_9GENT</name>
<reference evidence="1 2" key="1">
    <citation type="submission" date="2024-11" db="EMBL/GenBank/DDBJ databases">
        <title>A near-complete genome assembly of Cinchona calisaya.</title>
        <authorList>
            <person name="Lian D.C."/>
            <person name="Zhao X.W."/>
            <person name="Wei L."/>
        </authorList>
    </citation>
    <scope>NUCLEOTIDE SEQUENCE [LARGE SCALE GENOMIC DNA]</scope>
    <source>
        <tissue evidence="1">Nenye</tissue>
    </source>
</reference>